<dbReference type="GO" id="GO:0000775">
    <property type="term" value="C:chromosome, centromeric region"/>
    <property type="evidence" value="ECO:0007669"/>
    <property type="project" value="UniProtKB-SubCell"/>
</dbReference>
<keyword evidence="6" id="KW-0963">Cytoplasm</keyword>
<dbReference type="GO" id="GO:0007059">
    <property type="term" value="P:chromosome segregation"/>
    <property type="evidence" value="ECO:0007669"/>
    <property type="project" value="UniProtKB-KW"/>
</dbReference>
<dbReference type="PROSITE" id="PS50143">
    <property type="entry name" value="BIR_REPEAT_2"/>
    <property type="match status" value="1"/>
</dbReference>
<evidence type="ECO:0000313" key="19">
    <source>
        <dbReference type="Proteomes" id="UP000694404"/>
    </source>
</evidence>
<evidence type="ECO:0000256" key="5">
    <source>
        <dbReference type="ARBA" id="ARBA00022454"/>
    </source>
</evidence>
<evidence type="ECO:0000256" key="13">
    <source>
        <dbReference type="ARBA" id="ARBA00022843"/>
    </source>
</evidence>
<evidence type="ECO:0000256" key="9">
    <source>
        <dbReference type="ARBA" id="ARBA00022723"/>
    </source>
</evidence>
<dbReference type="GO" id="GO:0005634">
    <property type="term" value="C:nucleus"/>
    <property type="evidence" value="ECO:0007669"/>
    <property type="project" value="UniProtKB-SubCell"/>
</dbReference>
<proteinExistence type="inferred from homology"/>
<evidence type="ECO:0000256" key="11">
    <source>
        <dbReference type="ARBA" id="ARBA00022829"/>
    </source>
</evidence>
<evidence type="ECO:0000256" key="15">
    <source>
        <dbReference type="ARBA" id="ARBA00023242"/>
    </source>
</evidence>
<dbReference type="AlphaFoldDB" id="A0A8C0GM76"/>
<organism evidence="18 19">
    <name type="scientific">Chelonoidis abingdonii</name>
    <name type="common">Abingdon island giant tortoise</name>
    <name type="synonym">Testudo abingdonii</name>
    <dbReference type="NCBI Taxonomy" id="106734"/>
    <lineage>
        <taxon>Eukaryota</taxon>
        <taxon>Metazoa</taxon>
        <taxon>Chordata</taxon>
        <taxon>Craniata</taxon>
        <taxon>Vertebrata</taxon>
        <taxon>Euteleostomi</taxon>
        <taxon>Archelosauria</taxon>
        <taxon>Testudinata</taxon>
        <taxon>Testudines</taxon>
        <taxon>Cryptodira</taxon>
        <taxon>Durocryptodira</taxon>
        <taxon>Testudinoidea</taxon>
        <taxon>Testudinidae</taxon>
        <taxon>Chelonoidis</taxon>
    </lineage>
</organism>
<dbReference type="Pfam" id="PF00653">
    <property type="entry name" value="BIR"/>
    <property type="match status" value="1"/>
</dbReference>
<dbReference type="GeneTree" id="ENSGT00510000047537"/>
<dbReference type="GO" id="GO:0046872">
    <property type="term" value="F:metal ion binding"/>
    <property type="evidence" value="ECO:0007669"/>
    <property type="project" value="UniProtKB-KW"/>
</dbReference>
<evidence type="ECO:0000256" key="10">
    <source>
        <dbReference type="ARBA" id="ARBA00022776"/>
    </source>
</evidence>
<evidence type="ECO:0000256" key="8">
    <source>
        <dbReference type="ARBA" id="ARBA00022618"/>
    </source>
</evidence>
<evidence type="ECO:0000256" key="6">
    <source>
        <dbReference type="ARBA" id="ARBA00022490"/>
    </source>
</evidence>
<dbReference type="Ensembl" id="ENSCABT00000011605.1">
    <property type="protein sequence ID" value="ENSCABP00000010599.1"/>
    <property type="gene ID" value="ENSCABG00000007923.1"/>
</dbReference>
<evidence type="ECO:0000256" key="3">
    <source>
        <dbReference type="ARBA" id="ARBA00004584"/>
    </source>
</evidence>
<dbReference type="SMART" id="SM00238">
    <property type="entry name" value="BIR"/>
    <property type="match status" value="1"/>
</dbReference>
<dbReference type="PANTHER" id="PTHR46771">
    <property type="entry name" value="DETERIN"/>
    <property type="match status" value="1"/>
</dbReference>
<keyword evidence="9" id="KW-0479">Metal-binding</keyword>
<evidence type="ECO:0000256" key="2">
    <source>
        <dbReference type="ARBA" id="ARBA00004186"/>
    </source>
</evidence>
<dbReference type="SUPFAM" id="SSF57924">
    <property type="entry name" value="Inhibitor of apoptosis (IAP) repeat"/>
    <property type="match status" value="1"/>
</dbReference>
<evidence type="ECO:0000256" key="17">
    <source>
        <dbReference type="ARBA" id="ARBA00023328"/>
    </source>
</evidence>
<reference evidence="18" key="1">
    <citation type="submission" date="2025-08" db="UniProtKB">
        <authorList>
            <consortium name="Ensembl"/>
        </authorList>
    </citation>
    <scope>IDENTIFICATION</scope>
</reference>
<dbReference type="CDD" id="cd00022">
    <property type="entry name" value="BIR"/>
    <property type="match status" value="1"/>
</dbReference>
<gene>
    <name evidence="18" type="primary">BIRC5</name>
</gene>
<keyword evidence="10" id="KW-0498">Mitosis</keyword>
<dbReference type="Gene3D" id="1.10.1170.10">
    <property type="entry name" value="Inhibitor Of Apoptosis Protein (2mihbC-IAP-1), Chain A"/>
    <property type="match status" value="1"/>
</dbReference>
<dbReference type="GO" id="GO:0005819">
    <property type="term" value="C:spindle"/>
    <property type="evidence" value="ECO:0007669"/>
    <property type="project" value="UniProtKB-SubCell"/>
</dbReference>
<dbReference type="FunFam" id="1.10.1170.10:FF:000009">
    <property type="entry name" value="Baculoviral IAP repeat-containing protein 5"/>
    <property type="match status" value="1"/>
</dbReference>
<evidence type="ECO:0000256" key="12">
    <source>
        <dbReference type="ARBA" id="ARBA00022833"/>
    </source>
</evidence>
<evidence type="ECO:0000256" key="16">
    <source>
        <dbReference type="ARBA" id="ARBA00023306"/>
    </source>
</evidence>
<evidence type="ECO:0000256" key="4">
    <source>
        <dbReference type="ARBA" id="ARBA00006672"/>
    </source>
</evidence>
<comment type="similarity">
    <text evidence="4">Belongs to the IAP family.</text>
</comment>
<evidence type="ECO:0000256" key="1">
    <source>
        <dbReference type="ARBA" id="ARBA00004123"/>
    </source>
</evidence>
<dbReference type="InterPro" id="IPR001370">
    <property type="entry name" value="BIR_rpt"/>
</dbReference>
<sequence>MKCPRAATAARRAPACEWQLYLSETRLATYRSWPFTEGCMAEAGFIHCPSENGPDVVQCFFCFKELEGWEPEDDPLDEHRKHSSGCAFLSLRKNPVDLTLQEFLKLDKERTRNMIKKQISQKVTEFKEESERARRDIEKLVS</sequence>
<dbReference type="Proteomes" id="UP000694404">
    <property type="component" value="Unplaced"/>
</dbReference>
<dbReference type="InterPro" id="IPR051190">
    <property type="entry name" value="Baculoviral_IAP"/>
</dbReference>
<keyword evidence="16" id="KW-0131">Cell cycle</keyword>
<dbReference type="PANTHER" id="PTHR46771:SF3">
    <property type="entry name" value="BACULOVIRAL IAP REPEAT-CONTAINING PROTEIN 5"/>
    <property type="match status" value="1"/>
</dbReference>
<reference evidence="18" key="2">
    <citation type="submission" date="2025-09" db="UniProtKB">
        <authorList>
            <consortium name="Ensembl"/>
        </authorList>
    </citation>
    <scope>IDENTIFICATION</scope>
</reference>
<keyword evidence="11" id="KW-0159">Chromosome partition</keyword>
<keyword evidence="19" id="KW-1185">Reference proteome</keyword>
<protein>
    <submittedName>
        <fullName evidence="18">Baculoviral IAP repeat containing 5</fullName>
    </submittedName>
</protein>
<name>A0A8C0GM76_CHEAB</name>
<evidence type="ECO:0000256" key="14">
    <source>
        <dbReference type="ARBA" id="ARBA00023212"/>
    </source>
</evidence>
<accession>A0A8C0GM76</accession>
<keyword evidence="12" id="KW-0862">Zinc</keyword>
<keyword evidence="17" id="KW-0137">Centromere</keyword>
<dbReference type="GO" id="GO:0051301">
    <property type="term" value="P:cell division"/>
    <property type="evidence" value="ECO:0007669"/>
    <property type="project" value="UniProtKB-KW"/>
</dbReference>
<comment type="subcellular location">
    <subcellularLocation>
        <location evidence="3">Chromosome</location>
        <location evidence="3">Centromere</location>
    </subcellularLocation>
    <subcellularLocation>
        <location evidence="2">Cytoplasm</location>
        <location evidence="2">Cytoskeleton</location>
        <location evidence="2">Spindle</location>
    </subcellularLocation>
    <subcellularLocation>
        <location evidence="1">Nucleus</location>
    </subcellularLocation>
</comment>
<keyword evidence="7" id="KW-0597">Phosphoprotein</keyword>
<evidence type="ECO:0000313" key="18">
    <source>
        <dbReference type="Ensembl" id="ENSCABP00000010599.1"/>
    </source>
</evidence>
<keyword evidence="5" id="KW-0158">Chromosome</keyword>
<keyword evidence="8" id="KW-0132">Cell division</keyword>
<keyword evidence="14" id="KW-0206">Cytoskeleton</keyword>
<keyword evidence="15" id="KW-0539">Nucleus</keyword>
<evidence type="ECO:0000256" key="7">
    <source>
        <dbReference type="ARBA" id="ARBA00022553"/>
    </source>
</evidence>
<keyword evidence="13" id="KW-0832">Ubl conjugation</keyword>